<dbReference type="Proteomes" id="UP000666240">
    <property type="component" value="Unassembled WGS sequence"/>
</dbReference>
<sequence length="557" mass="61759">MYRYDEFDHAFVDARVSEFSDQVARRLSGEITEDAFKPLRLMNGVYLQLHAYMLRIAIPYGTLSSKQMRMLAHIARTYDKGYGHFTTRQNIQFNWPALSDIPAVLRDLASVEMHAIQTSGNCIRNVTADHFAGAAADEVADPRPYAEILRQWSSVHPEFSFLPRKFKIAVTGAERDRAAIQVHDIGLHLKKNAAGELGFAVYVGGGQGRTPMIAKKIRDFLPEKDLLSYTTAVMRVYNLHGRRDNKYKARIKILVHETGTEELTRQIEAEFAHLVDTELKLPDTDIRAIERYFAPPVLVERPDGEAILKQAQLDSRGFAEWLKQNVVTHRHPDYAAVTISLKGVGEIPGDATDVQMDAVADIAERYGFDELRVSHEQNLILPHVARADLKAVYDALVETGLATANSNLISDIIACPGLDFCALANARSIPVAQDISRRFASLERQREIGELKLKISGCINACGHHHVGHIGILGVEKKGAELYQITLGGSGDEHTSIGEIVGRGFAPEEVTDAVETVVETYLGLRSSPSERFIDAYRRVGAAPFKEALYGTTDAKAA</sequence>
<dbReference type="Gene3D" id="3.30.413.10">
    <property type="entry name" value="Sulfite Reductase Hemoprotein, domain 1"/>
    <property type="match status" value="2"/>
</dbReference>
<keyword evidence="10" id="KW-1185">Reference proteome</keyword>
<feature type="domain" description="Nitrite/Sulfite reductase ferredoxin-like" evidence="8">
    <location>
        <begin position="332"/>
        <end position="398"/>
    </location>
</feature>
<dbReference type="InterPro" id="IPR045854">
    <property type="entry name" value="NO2/SO3_Rdtase_4Fe4S_sf"/>
</dbReference>
<dbReference type="InterPro" id="IPR006067">
    <property type="entry name" value="NO2/SO3_Rdtase_4Fe4S_dom"/>
</dbReference>
<dbReference type="GO" id="GO:0051539">
    <property type="term" value="F:4 iron, 4 sulfur cluster binding"/>
    <property type="evidence" value="ECO:0007669"/>
    <property type="project" value="UniProtKB-KW"/>
</dbReference>
<evidence type="ECO:0000259" key="8">
    <source>
        <dbReference type="Pfam" id="PF03460"/>
    </source>
</evidence>
<dbReference type="Gene3D" id="3.90.480.10">
    <property type="entry name" value="Sulfite Reductase Hemoprotein,Domain 2"/>
    <property type="match status" value="1"/>
</dbReference>
<gene>
    <name evidence="9" type="ORF">J5Y06_01845</name>
</gene>
<dbReference type="Pfam" id="PF03460">
    <property type="entry name" value="NIR_SIR_ferr"/>
    <property type="match status" value="2"/>
</dbReference>
<dbReference type="Pfam" id="PF01077">
    <property type="entry name" value="NIR_SIR"/>
    <property type="match status" value="2"/>
</dbReference>
<evidence type="ECO:0000259" key="7">
    <source>
        <dbReference type="Pfam" id="PF01077"/>
    </source>
</evidence>
<dbReference type="InterPro" id="IPR005117">
    <property type="entry name" value="NiRdtase/SiRdtase_haem-b_fer"/>
</dbReference>
<reference evidence="9" key="1">
    <citation type="submission" date="2021-03" db="EMBL/GenBank/DDBJ databases">
        <title>Genome sequencing and assembly of Tianweitania sediminis.</title>
        <authorList>
            <person name="Chhetri G."/>
        </authorList>
    </citation>
    <scope>NUCLEOTIDE SEQUENCE</scope>
    <source>
        <strain evidence="9">Z8</strain>
    </source>
</reference>
<dbReference type="AlphaFoldDB" id="A0A8J7UJI4"/>
<dbReference type="RefSeq" id="WP_209333404.1">
    <property type="nucleotide sequence ID" value="NZ_JAGIYY010000001.1"/>
</dbReference>
<proteinExistence type="predicted"/>
<evidence type="ECO:0000256" key="5">
    <source>
        <dbReference type="ARBA" id="ARBA00023004"/>
    </source>
</evidence>
<dbReference type="InterPro" id="IPR036136">
    <property type="entry name" value="Nit/Sulf_reduc_fer-like_dom_sf"/>
</dbReference>
<evidence type="ECO:0000256" key="3">
    <source>
        <dbReference type="ARBA" id="ARBA00022723"/>
    </source>
</evidence>
<dbReference type="SUPFAM" id="SSF55124">
    <property type="entry name" value="Nitrite/Sulfite reductase N-terminal domain-like"/>
    <property type="match status" value="2"/>
</dbReference>
<keyword evidence="6" id="KW-0411">Iron-sulfur</keyword>
<organism evidence="9 10">
    <name type="scientific">Tianweitania sediminis</name>
    <dbReference type="NCBI Taxonomy" id="1502156"/>
    <lineage>
        <taxon>Bacteria</taxon>
        <taxon>Pseudomonadati</taxon>
        <taxon>Pseudomonadota</taxon>
        <taxon>Alphaproteobacteria</taxon>
        <taxon>Hyphomicrobiales</taxon>
        <taxon>Phyllobacteriaceae</taxon>
        <taxon>Tianweitania</taxon>
    </lineage>
</organism>
<dbReference type="InterPro" id="IPR051329">
    <property type="entry name" value="NIR_SIR_4Fe-4S"/>
</dbReference>
<dbReference type="GO" id="GO:0020037">
    <property type="term" value="F:heme binding"/>
    <property type="evidence" value="ECO:0007669"/>
    <property type="project" value="InterPro"/>
</dbReference>
<dbReference type="SUPFAM" id="SSF56014">
    <property type="entry name" value="Nitrite and sulphite reductase 4Fe-4S domain-like"/>
    <property type="match status" value="2"/>
</dbReference>
<evidence type="ECO:0000256" key="2">
    <source>
        <dbReference type="ARBA" id="ARBA00022617"/>
    </source>
</evidence>
<evidence type="ECO:0000313" key="9">
    <source>
        <dbReference type="EMBL" id="MBP0437392.1"/>
    </source>
</evidence>
<dbReference type="PANTHER" id="PTHR32439">
    <property type="entry name" value="FERREDOXIN--NITRITE REDUCTASE, CHLOROPLASTIC"/>
    <property type="match status" value="1"/>
</dbReference>
<dbReference type="GO" id="GO:0046872">
    <property type="term" value="F:metal ion binding"/>
    <property type="evidence" value="ECO:0007669"/>
    <property type="project" value="UniProtKB-KW"/>
</dbReference>
<keyword evidence="1" id="KW-0004">4Fe-4S</keyword>
<feature type="domain" description="Nitrite/Sulfite reductase ferredoxin-like" evidence="8">
    <location>
        <begin position="52"/>
        <end position="110"/>
    </location>
</feature>
<evidence type="ECO:0000256" key="1">
    <source>
        <dbReference type="ARBA" id="ARBA00022485"/>
    </source>
</evidence>
<feature type="domain" description="Nitrite/sulphite reductase 4Fe-4S" evidence="7">
    <location>
        <begin position="119"/>
        <end position="272"/>
    </location>
</feature>
<evidence type="ECO:0000256" key="6">
    <source>
        <dbReference type="ARBA" id="ARBA00023014"/>
    </source>
</evidence>
<keyword evidence="4" id="KW-0560">Oxidoreductase</keyword>
<evidence type="ECO:0000313" key="10">
    <source>
        <dbReference type="Proteomes" id="UP000666240"/>
    </source>
</evidence>
<feature type="domain" description="Nitrite/sulphite reductase 4Fe-4S" evidence="7">
    <location>
        <begin position="410"/>
        <end position="548"/>
    </location>
</feature>
<keyword evidence="3" id="KW-0479">Metal-binding</keyword>
<dbReference type="GO" id="GO:0016491">
    <property type="term" value="F:oxidoreductase activity"/>
    <property type="evidence" value="ECO:0007669"/>
    <property type="project" value="UniProtKB-KW"/>
</dbReference>
<comment type="caution">
    <text evidence="9">The sequence shown here is derived from an EMBL/GenBank/DDBJ whole genome shotgun (WGS) entry which is preliminary data.</text>
</comment>
<keyword evidence="5" id="KW-0408">Iron</keyword>
<dbReference type="EMBL" id="JAGIYY010000001">
    <property type="protein sequence ID" value="MBP0437392.1"/>
    <property type="molecule type" value="Genomic_DNA"/>
</dbReference>
<dbReference type="PANTHER" id="PTHR32439:SF9">
    <property type="entry name" value="BLR3264 PROTEIN"/>
    <property type="match status" value="1"/>
</dbReference>
<name>A0A8J7UJI4_9HYPH</name>
<keyword evidence="2" id="KW-0349">Heme</keyword>
<protein>
    <submittedName>
        <fullName evidence="9">Nitrite/sulfite reductase</fullName>
    </submittedName>
</protein>
<accession>A0A8J7UJI4</accession>
<evidence type="ECO:0000256" key="4">
    <source>
        <dbReference type="ARBA" id="ARBA00023002"/>
    </source>
</evidence>